<protein>
    <recommendedName>
        <fullName evidence="4">DNA replication factor Cdt1 C-terminal domain-containing protein</fullName>
    </recommendedName>
</protein>
<organism evidence="5 6">
    <name type="scientific">Tetrapyrgos nigripes</name>
    <dbReference type="NCBI Taxonomy" id="182062"/>
    <lineage>
        <taxon>Eukaryota</taxon>
        <taxon>Fungi</taxon>
        <taxon>Dikarya</taxon>
        <taxon>Basidiomycota</taxon>
        <taxon>Agaricomycotina</taxon>
        <taxon>Agaricomycetes</taxon>
        <taxon>Agaricomycetidae</taxon>
        <taxon>Agaricales</taxon>
        <taxon>Marasmiineae</taxon>
        <taxon>Marasmiaceae</taxon>
        <taxon>Tetrapyrgos</taxon>
    </lineage>
</organism>
<comment type="similarity">
    <text evidence="1">Belongs to the Cdt1 family.</text>
</comment>
<comment type="caution">
    <text evidence="5">The sequence shown here is derived from an EMBL/GenBank/DDBJ whole genome shotgun (WGS) entry which is preliminary data.</text>
</comment>
<keyword evidence="2" id="KW-0131">Cell cycle</keyword>
<feature type="compositionally biased region" description="Basic and acidic residues" evidence="3">
    <location>
        <begin position="351"/>
        <end position="361"/>
    </location>
</feature>
<dbReference type="Proteomes" id="UP000559256">
    <property type="component" value="Unassembled WGS sequence"/>
</dbReference>
<feature type="domain" description="DNA replication factor Cdt1 C-terminal" evidence="4">
    <location>
        <begin position="380"/>
        <end position="474"/>
    </location>
</feature>
<feature type="compositionally biased region" description="Polar residues" evidence="3">
    <location>
        <begin position="1"/>
        <end position="10"/>
    </location>
</feature>
<dbReference type="EMBL" id="JAACJM010000019">
    <property type="protein sequence ID" value="KAF5367510.1"/>
    <property type="molecule type" value="Genomic_DNA"/>
</dbReference>
<evidence type="ECO:0000313" key="5">
    <source>
        <dbReference type="EMBL" id="KAF5367510.1"/>
    </source>
</evidence>
<proteinExistence type="inferred from homology"/>
<evidence type="ECO:0000256" key="1">
    <source>
        <dbReference type="ARBA" id="ARBA00008356"/>
    </source>
</evidence>
<keyword evidence="6" id="KW-1185">Reference proteome</keyword>
<name>A0A8H5GML1_9AGAR</name>
<gene>
    <name evidence="5" type="ORF">D9758_003762</name>
</gene>
<dbReference type="AlphaFoldDB" id="A0A8H5GML1"/>
<feature type="compositionally biased region" description="Low complexity" evidence="3">
    <location>
        <begin position="281"/>
        <end position="290"/>
    </location>
</feature>
<feature type="compositionally biased region" description="Polar residues" evidence="3">
    <location>
        <begin position="291"/>
        <end position="302"/>
    </location>
</feature>
<dbReference type="Pfam" id="PF16679">
    <property type="entry name" value="CDT1_C"/>
    <property type="match status" value="1"/>
</dbReference>
<evidence type="ECO:0000256" key="3">
    <source>
        <dbReference type="SAM" id="MobiDB-lite"/>
    </source>
</evidence>
<feature type="region of interest" description="Disordered" evidence="3">
    <location>
        <begin position="489"/>
        <end position="518"/>
    </location>
</feature>
<feature type="compositionally biased region" description="Polar residues" evidence="3">
    <location>
        <begin position="317"/>
        <end position="332"/>
    </location>
</feature>
<feature type="region of interest" description="Disordered" evidence="3">
    <location>
        <begin position="250"/>
        <end position="380"/>
    </location>
</feature>
<evidence type="ECO:0000313" key="6">
    <source>
        <dbReference type="Proteomes" id="UP000559256"/>
    </source>
</evidence>
<feature type="compositionally biased region" description="Low complexity" evidence="3">
    <location>
        <begin position="339"/>
        <end position="350"/>
    </location>
</feature>
<dbReference type="Gene3D" id="1.10.10.1420">
    <property type="entry name" value="DNA replication factor Cdt1, C-terminal WH domain"/>
    <property type="match status" value="1"/>
</dbReference>
<reference evidence="5 6" key="1">
    <citation type="journal article" date="2020" name="ISME J.">
        <title>Uncovering the hidden diversity of litter-decomposition mechanisms in mushroom-forming fungi.</title>
        <authorList>
            <person name="Floudas D."/>
            <person name="Bentzer J."/>
            <person name="Ahren D."/>
            <person name="Johansson T."/>
            <person name="Persson P."/>
            <person name="Tunlid A."/>
        </authorList>
    </citation>
    <scope>NUCLEOTIDE SEQUENCE [LARGE SCALE GENOMIC DNA]</scope>
    <source>
        <strain evidence="5 6">CBS 291.85</strain>
    </source>
</reference>
<dbReference type="InterPro" id="IPR032054">
    <property type="entry name" value="Cdt1_C"/>
</dbReference>
<evidence type="ECO:0000259" key="4">
    <source>
        <dbReference type="Pfam" id="PF16679"/>
    </source>
</evidence>
<dbReference type="InterPro" id="IPR038090">
    <property type="entry name" value="Cdt1_C_WH_dom_sf"/>
</dbReference>
<feature type="compositionally biased region" description="Polar residues" evidence="3">
    <location>
        <begin position="264"/>
        <end position="276"/>
    </location>
</feature>
<accession>A0A8H5GML1</accession>
<feature type="region of interest" description="Disordered" evidence="3">
    <location>
        <begin position="1"/>
        <end position="56"/>
    </location>
</feature>
<sequence>MAEIYSSLSLSPKKRRVSRSPESDDNIYSPKKLRTAPPTPPVTPSKNKDSSTEELPSHLTRLEGIQTALQQALSHALATCAVSPSETGVVRNVLNHVSLNTYAGLSIAFTVDDLRRLCWIWEWDGKSPAKIEDDDDEENPFVNPTTSSKIKDWTRGGMSMVITPTTHLLKAEGKRVPAYGLGIEVEVDLDKDQESGMAAVARWTAAAETRRIQFHEKLISWTKMYSNPIPRIPLADLPALSLPMKSAASKTRTMPVSIFPPTPSSNASPTKRSQISLDALRSTSRPSSSTKNSIPFPSTPSSRSERLAQLLTPRTPRISTSSNVSVQDTPSGDATPRGRTSSSASQTPTTARREALYERIRQRSLSASPTKNRRITGLDSDQTLSKDQVLKLEQEETRKRFLLGRLGNVAESVWMLFSTPATGTSSLPTSRKRRALARPEVTKAIVKSSAVPISSAEASESLDMLTNLCPFFLKPLEVAGKDWLEMPASTLRDSNEQPADSQKKRGRKPAKQEAKGLKEVKEIIQRELELRDE</sequence>
<dbReference type="OrthoDB" id="3366139at2759"/>
<evidence type="ECO:0000256" key="2">
    <source>
        <dbReference type="ARBA" id="ARBA00023306"/>
    </source>
</evidence>